<name>A0AAW2TGU4_SESRA</name>
<reference evidence="1" key="1">
    <citation type="submission" date="2020-06" db="EMBL/GenBank/DDBJ databases">
        <authorList>
            <person name="Li T."/>
            <person name="Hu X."/>
            <person name="Zhang T."/>
            <person name="Song X."/>
            <person name="Zhang H."/>
            <person name="Dai N."/>
            <person name="Sheng W."/>
            <person name="Hou X."/>
            <person name="Wei L."/>
        </authorList>
    </citation>
    <scope>NUCLEOTIDE SEQUENCE</scope>
    <source>
        <strain evidence="1">G02</strain>
        <tissue evidence="1">Leaf</tissue>
    </source>
</reference>
<evidence type="ECO:0000313" key="1">
    <source>
        <dbReference type="EMBL" id="KAL0403763.1"/>
    </source>
</evidence>
<gene>
    <name evidence="1" type="ORF">Sradi_2017100</name>
</gene>
<proteinExistence type="predicted"/>
<reference evidence="1" key="2">
    <citation type="journal article" date="2024" name="Plant">
        <title>Genomic evolution and insights into agronomic trait innovations of Sesamum species.</title>
        <authorList>
            <person name="Miao H."/>
            <person name="Wang L."/>
            <person name="Qu L."/>
            <person name="Liu H."/>
            <person name="Sun Y."/>
            <person name="Le M."/>
            <person name="Wang Q."/>
            <person name="Wei S."/>
            <person name="Zheng Y."/>
            <person name="Lin W."/>
            <person name="Duan Y."/>
            <person name="Cao H."/>
            <person name="Xiong S."/>
            <person name="Wang X."/>
            <person name="Wei L."/>
            <person name="Li C."/>
            <person name="Ma Q."/>
            <person name="Ju M."/>
            <person name="Zhao R."/>
            <person name="Li G."/>
            <person name="Mu C."/>
            <person name="Tian Q."/>
            <person name="Mei H."/>
            <person name="Zhang T."/>
            <person name="Gao T."/>
            <person name="Zhang H."/>
        </authorList>
    </citation>
    <scope>NUCLEOTIDE SEQUENCE</scope>
    <source>
        <strain evidence="1">G02</strain>
    </source>
</reference>
<accession>A0AAW2TGU4</accession>
<organism evidence="1">
    <name type="scientific">Sesamum radiatum</name>
    <name type="common">Black benniseed</name>
    <dbReference type="NCBI Taxonomy" id="300843"/>
    <lineage>
        <taxon>Eukaryota</taxon>
        <taxon>Viridiplantae</taxon>
        <taxon>Streptophyta</taxon>
        <taxon>Embryophyta</taxon>
        <taxon>Tracheophyta</taxon>
        <taxon>Spermatophyta</taxon>
        <taxon>Magnoliopsida</taxon>
        <taxon>eudicotyledons</taxon>
        <taxon>Gunneridae</taxon>
        <taxon>Pentapetalae</taxon>
        <taxon>asterids</taxon>
        <taxon>lamiids</taxon>
        <taxon>Lamiales</taxon>
        <taxon>Pedaliaceae</taxon>
        <taxon>Sesamum</taxon>
    </lineage>
</organism>
<sequence length="122" mass="13733">MSLLVWNCQGLGSPWTIRLLGELVKTLHPSLDFVSKTKHLARRCNYLRDRSNYFGVGMGANGKSNGLMLQWMKDLNITIQSLSSHHIDITVAEEGKDSWMFMGTYGHLDATNAKSHGNYYAL</sequence>
<protein>
    <submittedName>
        <fullName evidence="1">Uncharacterized protein</fullName>
    </submittedName>
</protein>
<comment type="caution">
    <text evidence="1">The sequence shown here is derived from an EMBL/GenBank/DDBJ whole genome shotgun (WGS) entry which is preliminary data.</text>
</comment>
<dbReference type="EMBL" id="JACGWJ010000008">
    <property type="protein sequence ID" value="KAL0403763.1"/>
    <property type="molecule type" value="Genomic_DNA"/>
</dbReference>
<dbReference type="AlphaFoldDB" id="A0AAW2TGU4"/>